<feature type="region of interest" description="Disordered" evidence="1">
    <location>
        <begin position="338"/>
        <end position="412"/>
    </location>
</feature>
<feature type="compositionally biased region" description="Low complexity" evidence="1">
    <location>
        <begin position="351"/>
        <end position="361"/>
    </location>
</feature>
<gene>
    <name evidence="2" type="ordered locus">Hoch_5667</name>
</gene>
<feature type="compositionally biased region" description="Gly residues" evidence="1">
    <location>
        <begin position="341"/>
        <end position="350"/>
    </location>
</feature>
<dbReference type="RefSeq" id="WP_012830736.1">
    <property type="nucleotide sequence ID" value="NC_013440.1"/>
</dbReference>
<dbReference type="Pfam" id="PF13289">
    <property type="entry name" value="SIR2_2"/>
    <property type="match status" value="1"/>
</dbReference>
<feature type="compositionally biased region" description="Pro residues" evidence="1">
    <location>
        <begin position="375"/>
        <end position="388"/>
    </location>
</feature>
<dbReference type="KEGG" id="hoh:Hoch_5667"/>
<dbReference type="OrthoDB" id="5479689at2"/>
<accession>D0LGB9</accession>
<organism evidence="2 3">
    <name type="scientific">Haliangium ochraceum (strain DSM 14365 / JCM 11303 / SMP-2)</name>
    <dbReference type="NCBI Taxonomy" id="502025"/>
    <lineage>
        <taxon>Bacteria</taxon>
        <taxon>Pseudomonadati</taxon>
        <taxon>Myxococcota</taxon>
        <taxon>Polyangia</taxon>
        <taxon>Haliangiales</taxon>
        <taxon>Kofleriaceae</taxon>
        <taxon>Haliangium</taxon>
    </lineage>
</organism>
<evidence type="ECO:0000313" key="2">
    <source>
        <dbReference type="EMBL" id="ACY18144.1"/>
    </source>
</evidence>
<dbReference type="AlphaFoldDB" id="D0LGB9"/>
<evidence type="ECO:0000256" key="1">
    <source>
        <dbReference type="SAM" id="MobiDB-lite"/>
    </source>
</evidence>
<reference evidence="2 3" key="1">
    <citation type="journal article" date="2010" name="Stand. Genomic Sci.">
        <title>Complete genome sequence of Haliangium ochraceum type strain (SMP-2).</title>
        <authorList>
            <consortium name="US DOE Joint Genome Institute (JGI-PGF)"/>
            <person name="Ivanova N."/>
            <person name="Daum C."/>
            <person name="Lang E."/>
            <person name="Abt B."/>
            <person name="Kopitz M."/>
            <person name="Saunders E."/>
            <person name="Lapidus A."/>
            <person name="Lucas S."/>
            <person name="Glavina Del Rio T."/>
            <person name="Nolan M."/>
            <person name="Tice H."/>
            <person name="Copeland A."/>
            <person name="Cheng J.F."/>
            <person name="Chen F."/>
            <person name="Bruce D."/>
            <person name="Goodwin L."/>
            <person name="Pitluck S."/>
            <person name="Mavromatis K."/>
            <person name="Pati A."/>
            <person name="Mikhailova N."/>
            <person name="Chen A."/>
            <person name="Palaniappan K."/>
            <person name="Land M."/>
            <person name="Hauser L."/>
            <person name="Chang Y.J."/>
            <person name="Jeffries C.D."/>
            <person name="Detter J.C."/>
            <person name="Brettin T."/>
            <person name="Rohde M."/>
            <person name="Goker M."/>
            <person name="Bristow J."/>
            <person name="Markowitz V."/>
            <person name="Eisen J.A."/>
            <person name="Hugenholtz P."/>
            <person name="Kyrpides N.C."/>
            <person name="Klenk H.P."/>
        </authorList>
    </citation>
    <scope>NUCLEOTIDE SEQUENCE [LARGE SCALE GENOMIC DNA]</scope>
    <source>
        <strain evidence="3">DSM 14365 / CIP 107738 / JCM 11303 / AJ 13395 / SMP-2</strain>
    </source>
</reference>
<dbReference type="EMBL" id="CP001804">
    <property type="protein sequence ID" value="ACY18144.1"/>
    <property type="molecule type" value="Genomic_DNA"/>
</dbReference>
<dbReference type="STRING" id="502025.Hoch_5667"/>
<evidence type="ECO:0000313" key="3">
    <source>
        <dbReference type="Proteomes" id="UP000001880"/>
    </source>
</evidence>
<dbReference type="HOGENOM" id="CLU_372462_0_0_7"/>
<feature type="compositionally biased region" description="Basic and acidic residues" evidence="1">
    <location>
        <begin position="296"/>
        <end position="306"/>
    </location>
</feature>
<keyword evidence="3" id="KW-1185">Reference proteome</keyword>
<dbReference type="eggNOG" id="COG0846">
    <property type="taxonomic scope" value="Bacteria"/>
</dbReference>
<protein>
    <submittedName>
        <fullName evidence="2">Uncharacterized protein</fullName>
    </submittedName>
</protein>
<proteinExistence type="predicted"/>
<dbReference type="Proteomes" id="UP000001880">
    <property type="component" value="Chromosome"/>
</dbReference>
<name>D0LGB9_HALO1</name>
<feature type="compositionally biased region" description="Low complexity" evidence="1">
    <location>
        <begin position="394"/>
        <end position="406"/>
    </location>
</feature>
<feature type="region of interest" description="Disordered" evidence="1">
    <location>
        <begin position="289"/>
        <end position="310"/>
    </location>
</feature>
<sequence length="746" mass="80560">MSDTEARIPRSLIEAVQEHRLVPFIGAGASMHVARSLFPSWYRLLQEMVAEMDAEGLPLAELERVKTLIQADEYVPAAELGFRALGAQRFHKFLRQRFRHLPPGDAQLDLVEALWALRPELMITTNYDSVLRWAGPKDVQIVANDQSEELGFLSADASPEWPWIWHLHGTIERMATVILAGSQYEELYGDEDGRGHAYQRALFELQKTLSARPLLFVGFGLSDPYVLQQIRHVLDITRGNQQPSYALLRRGEADYGDLWENHHIQLLEYADHGAPLVELVRAIAARAWPEDEDKAAEETPRERGLDLSEMDLGAPLSYAERAPAERSAERVVRRDAADLLPGGGAMGGDSSGEPGRPRSSPAVDSNLMPQAQPRPKAPPAPEPAPEPSSPHRGPAPAAAAQLAPAGDDADEFTGELNDAAEAAPPPPVLEGAASGVGLAPRVALVASLASELVTGQRLLLLGPRGGGVHTLAEQIAAARFRARTTWLNPPSAPECTEAEYCAFVSGDARADCFAALHRVLEERARAAGGELLVVLRHDGGPLHHLERLGDLLRSLLDEGRQRGLAIFALVAGGAPAAELRYRALETSLFSGAPVRHVPMLNGGEVAEVLAKAGRDRGLASDVWTATGGLPRLVRQALAGGGSLREADISARLRDSSAIRGRLHQRLLADDREQVPAARHARSALATLLGGGALEPLRKVEDELRYAEVRLYYDGLVRADENGATRVLCPAVAAAAERLLAREGGRG</sequence>